<dbReference type="EMBL" id="VXRY01000103">
    <property type="protein sequence ID" value="MXY33004.1"/>
    <property type="molecule type" value="Genomic_DNA"/>
</dbReference>
<gene>
    <name evidence="1" type="ORF">F4Y60_02735</name>
</gene>
<reference evidence="1" key="1">
    <citation type="submission" date="2019-09" db="EMBL/GenBank/DDBJ databases">
        <title>Characterisation of the sponge microbiome using genome-centric metagenomics.</title>
        <authorList>
            <person name="Engelberts J.P."/>
            <person name="Robbins S.J."/>
            <person name="De Goeij J.M."/>
            <person name="Aranda M."/>
            <person name="Bell S.C."/>
            <person name="Webster N.S."/>
        </authorList>
    </citation>
    <scope>NUCLEOTIDE SEQUENCE</scope>
    <source>
        <strain evidence="1">SB0664_bin_43</strain>
    </source>
</reference>
<protein>
    <submittedName>
        <fullName evidence="1">Uncharacterized protein</fullName>
    </submittedName>
</protein>
<sequence length="199" mass="22202">MSNQNTPQGSKLDSASLLILGMESLRPGGMMQISSAAIEDADTLRDASDQQRIGTALTCAVLYAIVVELVVKYLWEQENGQTAAYNHNVQNLFEQLSEDIRHDVESLYERCCQAYKNAIDIGQQHLGAEVVAVEMASLAEALQWNEEAVKNLKYELTPRNKSVPTGIFWSSESVWVVPSTFPNFAIELTRWAARRTFTS</sequence>
<name>A0A6B0XWE1_9RHOB</name>
<evidence type="ECO:0000313" key="1">
    <source>
        <dbReference type="EMBL" id="MXY33004.1"/>
    </source>
</evidence>
<accession>A0A6B0XWE1</accession>
<proteinExistence type="predicted"/>
<dbReference type="AlphaFoldDB" id="A0A6B0XWE1"/>
<organism evidence="1">
    <name type="scientific">Boseongicola sp. SB0664_bin_43</name>
    <dbReference type="NCBI Taxonomy" id="2604844"/>
    <lineage>
        <taxon>Bacteria</taxon>
        <taxon>Pseudomonadati</taxon>
        <taxon>Pseudomonadota</taxon>
        <taxon>Alphaproteobacteria</taxon>
        <taxon>Rhodobacterales</taxon>
        <taxon>Paracoccaceae</taxon>
        <taxon>Boseongicola</taxon>
    </lineage>
</organism>
<comment type="caution">
    <text evidence="1">The sequence shown here is derived from an EMBL/GenBank/DDBJ whole genome shotgun (WGS) entry which is preliminary data.</text>
</comment>